<proteinExistence type="predicted"/>
<organism evidence="1 2">
    <name type="scientific">Thalassiosira pseudonana</name>
    <name type="common">Marine diatom</name>
    <name type="synonym">Cyclotella nana</name>
    <dbReference type="NCBI Taxonomy" id="35128"/>
    <lineage>
        <taxon>Eukaryota</taxon>
        <taxon>Sar</taxon>
        <taxon>Stramenopiles</taxon>
        <taxon>Ochrophyta</taxon>
        <taxon>Bacillariophyta</taxon>
        <taxon>Coscinodiscophyceae</taxon>
        <taxon>Thalassiosirophycidae</taxon>
        <taxon>Thalassiosirales</taxon>
        <taxon>Thalassiosiraceae</taxon>
        <taxon>Thalassiosira</taxon>
    </lineage>
</organism>
<evidence type="ECO:0000313" key="2">
    <source>
        <dbReference type="Proteomes" id="UP000001449"/>
    </source>
</evidence>
<dbReference type="AlphaFoldDB" id="B8BSZ8"/>
<name>B8BSZ8_THAPS</name>
<dbReference type="OMA" id="EWRRAMW"/>
<keyword evidence="2" id="KW-1185">Reference proteome</keyword>
<dbReference type="PANTHER" id="PTHR34044">
    <property type="entry name" value="NUCLEAR PROTEIN"/>
    <property type="match status" value="1"/>
</dbReference>
<reference evidence="1 2" key="1">
    <citation type="journal article" date="2004" name="Science">
        <title>The genome of the diatom Thalassiosira pseudonana: ecology, evolution, and metabolism.</title>
        <authorList>
            <person name="Armbrust E.V."/>
            <person name="Berges J.A."/>
            <person name="Bowler C."/>
            <person name="Green B.R."/>
            <person name="Martinez D."/>
            <person name="Putnam N.H."/>
            <person name="Zhou S."/>
            <person name="Allen A.E."/>
            <person name="Apt K.E."/>
            <person name="Bechner M."/>
            <person name="Brzezinski M.A."/>
            <person name="Chaal B.K."/>
            <person name="Chiovitti A."/>
            <person name="Davis A.K."/>
            <person name="Demarest M.S."/>
            <person name="Detter J.C."/>
            <person name="Glavina T."/>
            <person name="Goodstein D."/>
            <person name="Hadi M.Z."/>
            <person name="Hellsten U."/>
            <person name="Hildebrand M."/>
            <person name="Jenkins B.D."/>
            <person name="Jurka J."/>
            <person name="Kapitonov V.V."/>
            <person name="Kroger N."/>
            <person name="Lau W.W."/>
            <person name="Lane T.W."/>
            <person name="Larimer F.W."/>
            <person name="Lippmeier J.C."/>
            <person name="Lucas S."/>
            <person name="Medina M."/>
            <person name="Montsant A."/>
            <person name="Obornik M."/>
            <person name="Parker M.S."/>
            <person name="Palenik B."/>
            <person name="Pazour G.J."/>
            <person name="Richardson P.M."/>
            <person name="Rynearson T.A."/>
            <person name="Saito M.A."/>
            <person name="Schwartz D.C."/>
            <person name="Thamatrakoln K."/>
            <person name="Valentin K."/>
            <person name="Vardi A."/>
            <person name="Wilkerson F.P."/>
            <person name="Rokhsar D.S."/>
        </authorList>
    </citation>
    <scope>NUCLEOTIDE SEQUENCE [LARGE SCALE GENOMIC DNA]</scope>
    <source>
        <strain evidence="1 2">CCMP1335</strain>
    </source>
</reference>
<reference evidence="1 2" key="2">
    <citation type="journal article" date="2008" name="Nature">
        <title>The Phaeodactylum genome reveals the evolutionary history of diatom genomes.</title>
        <authorList>
            <person name="Bowler C."/>
            <person name="Allen A.E."/>
            <person name="Badger J.H."/>
            <person name="Grimwood J."/>
            <person name="Jabbari K."/>
            <person name="Kuo A."/>
            <person name="Maheswari U."/>
            <person name="Martens C."/>
            <person name="Maumus F."/>
            <person name="Otillar R.P."/>
            <person name="Rayko E."/>
            <person name="Salamov A."/>
            <person name="Vandepoele K."/>
            <person name="Beszteri B."/>
            <person name="Gruber A."/>
            <person name="Heijde M."/>
            <person name="Katinka M."/>
            <person name="Mock T."/>
            <person name="Valentin K."/>
            <person name="Verret F."/>
            <person name="Berges J.A."/>
            <person name="Brownlee C."/>
            <person name="Cadoret J.P."/>
            <person name="Chiovitti A."/>
            <person name="Choi C.J."/>
            <person name="Coesel S."/>
            <person name="De Martino A."/>
            <person name="Detter J.C."/>
            <person name="Durkin C."/>
            <person name="Falciatore A."/>
            <person name="Fournet J."/>
            <person name="Haruta M."/>
            <person name="Huysman M.J."/>
            <person name="Jenkins B.D."/>
            <person name="Jiroutova K."/>
            <person name="Jorgensen R.E."/>
            <person name="Joubert Y."/>
            <person name="Kaplan A."/>
            <person name="Kroger N."/>
            <person name="Kroth P.G."/>
            <person name="La Roche J."/>
            <person name="Lindquist E."/>
            <person name="Lommer M."/>
            <person name="Martin-Jezequel V."/>
            <person name="Lopez P.J."/>
            <person name="Lucas S."/>
            <person name="Mangogna M."/>
            <person name="McGinnis K."/>
            <person name="Medlin L.K."/>
            <person name="Montsant A."/>
            <person name="Oudot-Le Secq M.P."/>
            <person name="Napoli C."/>
            <person name="Obornik M."/>
            <person name="Parker M.S."/>
            <person name="Petit J.L."/>
            <person name="Porcel B.M."/>
            <person name="Poulsen N."/>
            <person name="Robison M."/>
            <person name="Rychlewski L."/>
            <person name="Rynearson T.A."/>
            <person name="Schmutz J."/>
            <person name="Shapiro H."/>
            <person name="Siaut M."/>
            <person name="Stanley M."/>
            <person name="Sussman M.R."/>
            <person name="Taylor A.R."/>
            <person name="Vardi A."/>
            <person name="von Dassow P."/>
            <person name="Vyverman W."/>
            <person name="Willis A."/>
            <person name="Wyrwicz L.S."/>
            <person name="Rokhsar D.S."/>
            <person name="Weissenbach J."/>
            <person name="Armbrust E.V."/>
            <person name="Green B.R."/>
            <person name="Van de Peer Y."/>
            <person name="Grigoriev I.V."/>
        </authorList>
    </citation>
    <scope>NUCLEOTIDE SEQUENCE [LARGE SCALE GENOMIC DNA]</scope>
    <source>
        <strain evidence="1 2">CCMP1335</strain>
    </source>
</reference>
<dbReference type="eggNOG" id="ENOG502S1DD">
    <property type="taxonomic scope" value="Eukaryota"/>
</dbReference>
<sequence length="409" mass="45225">MNSLCFTFALTGILSRGCAPSHAFQLPVSLLSVTRDDLIRTHQMMHPSSPVPALRRSTALGMATWSNGQAIKEYQDFLASGQSELDVKDDGPSVIVHSSNPNNITPLTDAIVGLGKGNDLLLTPNEPLPPAIGETTSYPIYITLPPYELREFIQQLDEEWKARAEDFVFFSGGKICGVVEPTLREFGMCRDAMTQVTVGFSLPKPGTGLGGTTRKPEDMSCNIGADVNGENKWAGESVACGKWNGAIAGRLSENAIRCKTVFYREWRRAMWERALYDAVWNVVGAVRDEPTDHSDVAMFFELEASDMMWEIANHLRGGLAVTLIYGFEDRLFSIAEMRGKGEPCELNDNMFDYIQNVFPGRNRMLSEYCNYAKDKRGLLQGVNVPPVPSELTELPSKIRQGNLRADGTI</sequence>
<dbReference type="PaxDb" id="35128-Thaps979"/>
<dbReference type="HOGENOM" id="CLU_061471_0_0_1"/>
<accession>B8BSZ8</accession>
<gene>
    <name evidence="1" type="ORF">THAPSDRAFT_979</name>
</gene>
<dbReference type="InParanoid" id="B8BSZ8"/>
<dbReference type="GeneID" id="7442918"/>
<dbReference type="PANTHER" id="PTHR34044:SF1">
    <property type="entry name" value="NUCLEAR PROTEIN"/>
    <property type="match status" value="1"/>
</dbReference>
<dbReference type="STRING" id="35128.B8BSZ8"/>
<protein>
    <submittedName>
        <fullName evidence="1">Uncharacterized protein</fullName>
    </submittedName>
</protein>
<dbReference type="EMBL" id="CM000638">
    <property type="protein sequence ID" value="EED95630.1"/>
    <property type="molecule type" value="Genomic_DNA"/>
</dbReference>
<dbReference type="Proteomes" id="UP000001449">
    <property type="component" value="Chromosome 1"/>
</dbReference>
<dbReference type="KEGG" id="tps:THAPSDRAFT_979"/>
<evidence type="ECO:0000313" key="1">
    <source>
        <dbReference type="EMBL" id="EED95630.1"/>
    </source>
</evidence>
<dbReference type="RefSeq" id="XP_002285989.1">
    <property type="nucleotide sequence ID" value="XM_002285953.1"/>
</dbReference>